<feature type="region of interest" description="Disordered" evidence="5">
    <location>
        <begin position="82"/>
        <end position="205"/>
    </location>
</feature>
<feature type="compositionally biased region" description="Acidic residues" evidence="5">
    <location>
        <begin position="126"/>
        <end position="135"/>
    </location>
</feature>
<sequence>MRRGGGGRDDFFGDPFGNPFGNIFGNSPFGNNPFGNIPFGGGRPGGSLLSNIFGGQDPFDDPFFTQPFGGMMRPGMLGPGLFGPSGSPFGGFGGNAGFLEQQGAPPPPPQPPQSRSQGPIIRELGSDDEEEEEEGEKGAEEERKDNNPRKHSRPSKAPYVQDPDEEVEEKKSRRIQPRSEFNRATASQPQNRSFSFQSSTVTYGGSNGAYYTASTTRRMGGDGVVLEESKEADTATGKAAHRVSRGIRDKGHSLTRKLDSDGRVDSVETLHNLNEDELPVFDEAWRGKAQQHLPGWNRGLEVLGDGSDAGRNTGSGRQFQHQQRQLTLPSTEQSHSSARVRSQSRNGSSSKRA</sequence>
<dbReference type="InterPro" id="IPR019376">
    <property type="entry name" value="Myeloid_leukemia_factor"/>
</dbReference>
<dbReference type="EMBL" id="JANAVB010037417">
    <property type="protein sequence ID" value="KAJ6802254.1"/>
    <property type="molecule type" value="Genomic_DNA"/>
</dbReference>
<reference evidence="6" key="2">
    <citation type="submission" date="2023-04" db="EMBL/GenBank/DDBJ databases">
        <authorList>
            <person name="Bruccoleri R.E."/>
            <person name="Oakeley E.J."/>
            <person name="Faust A.-M."/>
            <person name="Dessus-Babus S."/>
            <person name="Altorfer M."/>
            <person name="Burckhardt D."/>
            <person name="Oertli M."/>
            <person name="Naumann U."/>
            <person name="Petersen F."/>
            <person name="Wong J."/>
        </authorList>
    </citation>
    <scope>NUCLEOTIDE SEQUENCE</scope>
    <source>
        <strain evidence="6">GSM-AAB239-AS_SAM_17_03QT</strain>
        <tissue evidence="6">Leaf</tissue>
    </source>
</reference>
<comment type="caution">
    <text evidence="6">The sequence shown here is derived from an EMBL/GenBank/DDBJ whole genome shotgun (WGS) entry which is preliminary data.</text>
</comment>
<dbReference type="EMBL" id="JANAVB010011799">
    <property type="protein sequence ID" value="KAJ6836818.1"/>
    <property type="molecule type" value="Genomic_DNA"/>
</dbReference>
<feature type="compositionally biased region" description="Gly residues" evidence="5">
    <location>
        <begin position="82"/>
        <end position="96"/>
    </location>
</feature>
<keyword evidence="3" id="KW-0963">Cytoplasm</keyword>
<keyword evidence="4" id="KW-0597">Phosphoprotein</keyword>
<evidence type="ECO:0000313" key="7">
    <source>
        <dbReference type="EMBL" id="KAJ6836818.1"/>
    </source>
</evidence>
<evidence type="ECO:0000256" key="1">
    <source>
        <dbReference type="ARBA" id="ARBA00004496"/>
    </source>
</evidence>
<dbReference type="Proteomes" id="UP001140949">
    <property type="component" value="Unassembled WGS sequence"/>
</dbReference>
<feature type="compositionally biased region" description="Polar residues" evidence="5">
    <location>
        <begin position="182"/>
        <end position="204"/>
    </location>
</feature>
<accession>A0AAX6EE20</accession>
<evidence type="ECO:0000313" key="8">
    <source>
        <dbReference type="Proteomes" id="UP001140949"/>
    </source>
</evidence>
<reference evidence="6" key="1">
    <citation type="journal article" date="2023" name="GigaByte">
        <title>Genome assembly of the bearded iris, Iris pallida Lam.</title>
        <authorList>
            <person name="Bruccoleri R.E."/>
            <person name="Oakeley E.J."/>
            <person name="Faust A.M.E."/>
            <person name="Altorfer M."/>
            <person name="Dessus-Babus S."/>
            <person name="Burckhardt D."/>
            <person name="Oertli M."/>
            <person name="Naumann U."/>
            <person name="Petersen F."/>
            <person name="Wong J."/>
        </authorList>
    </citation>
    <scope>NUCLEOTIDE SEQUENCE</scope>
    <source>
        <strain evidence="6">GSM-AAB239-AS_SAM_17_03QT</strain>
    </source>
</reference>
<proteinExistence type="inferred from homology"/>
<feature type="compositionally biased region" description="Basic and acidic residues" evidence="5">
    <location>
        <begin position="136"/>
        <end position="148"/>
    </location>
</feature>
<evidence type="ECO:0000256" key="5">
    <source>
        <dbReference type="SAM" id="MobiDB-lite"/>
    </source>
</evidence>
<feature type="compositionally biased region" description="Polar residues" evidence="5">
    <location>
        <begin position="310"/>
        <end position="353"/>
    </location>
</feature>
<name>A0AAX6EE20_IRIPA</name>
<evidence type="ECO:0000256" key="3">
    <source>
        <dbReference type="ARBA" id="ARBA00022490"/>
    </source>
</evidence>
<evidence type="ECO:0000313" key="6">
    <source>
        <dbReference type="EMBL" id="KAJ6802254.1"/>
    </source>
</evidence>
<evidence type="ECO:0008006" key="9">
    <source>
        <dbReference type="Google" id="ProtNLM"/>
    </source>
</evidence>
<feature type="region of interest" description="Disordered" evidence="5">
    <location>
        <begin position="295"/>
        <end position="353"/>
    </location>
</feature>
<feature type="region of interest" description="Disordered" evidence="5">
    <location>
        <begin position="228"/>
        <end position="260"/>
    </location>
</feature>
<comment type="subcellular location">
    <subcellularLocation>
        <location evidence="1">Cytoplasm</location>
    </subcellularLocation>
</comment>
<dbReference type="GO" id="GO:0005737">
    <property type="term" value="C:cytoplasm"/>
    <property type="evidence" value="ECO:0007669"/>
    <property type="project" value="UniProtKB-SubCell"/>
</dbReference>
<comment type="similarity">
    <text evidence="2">Belongs to the MLF family.</text>
</comment>
<protein>
    <recommendedName>
        <fullName evidence="9">Glycine-rich protein</fullName>
    </recommendedName>
</protein>
<dbReference type="PANTHER" id="PTHR13105">
    <property type="entry name" value="MYELOID LEUKEMIA FACTOR"/>
    <property type="match status" value="1"/>
</dbReference>
<dbReference type="AlphaFoldDB" id="A0AAX6EE20"/>
<evidence type="ECO:0000256" key="4">
    <source>
        <dbReference type="ARBA" id="ARBA00022553"/>
    </source>
</evidence>
<organism evidence="6 8">
    <name type="scientific">Iris pallida</name>
    <name type="common">Sweet iris</name>
    <dbReference type="NCBI Taxonomy" id="29817"/>
    <lineage>
        <taxon>Eukaryota</taxon>
        <taxon>Viridiplantae</taxon>
        <taxon>Streptophyta</taxon>
        <taxon>Embryophyta</taxon>
        <taxon>Tracheophyta</taxon>
        <taxon>Spermatophyta</taxon>
        <taxon>Magnoliopsida</taxon>
        <taxon>Liliopsida</taxon>
        <taxon>Asparagales</taxon>
        <taxon>Iridaceae</taxon>
        <taxon>Iridoideae</taxon>
        <taxon>Irideae</taxon>
        <taxon>Iris</taxon>
    </lineage>
</organism>
<feature type="compositionally biased region" description="Basic and acidic residues" evidence="5">
    <location>
        <begin position="246"/>
        <end position="260"/>
    </location>
</feature>
<evidence type="ECO:0000256" key="2">
    <source>
        <dbReference type="ARBA" id="ARBA00008332"/>
    </source>
</evidence>
<keyword evidence="8" id="KW-1185">Reference proteome</keyword>
<dbReference type="Pfam" id="PF10248">
    <property type="entry name" value="Mlf1IP"/>
    <property type="match status" value="1"/>
</dbReference>
<gene>
    <name evidence="6" type="ORF">M6B38_194365</name>
    <name evidence="7" type="ORF">M6B38_324385</name>
</gene>